<evidence type="ECO:0000256" key="2">
    <source>
        <dbReference type="ARBA" id="ARBA00003197"/>
    </source>
</evidence>
<dbReference type="GO" id="GO:0050829">
    <property type="term" value="P:defense response to Gram-negative bacterium"/>
    <property type="evidence" value="ECO:0007669"/>
    <property type="project" value="InterPro"/>
</dbReference>
<comment type="similarity">
    <text evidence="4">Belongs to the channel forming colicin family.</text>
</comment>
<reference evidence="14 15" key="1">
    <citation type="submission" date="2014-10" db="EMBL/GenBank/DDBJ databases">
        <title>Genome sequence of Erwinia typographi M043b.</title>
        <authorList>
            <person name="Chan K.-G."/>
            <person name="Tan W.-S."/>
        </authorList>
    </citation>
    <scope>NUCLEOTIDE SEQUENCE [LARGE SCALE GENOMIC DNA]</scope>
    <source>
        <strain evidence="14 15">M043b</strain>
    </source>
</reference>
<dbReference type="OrthoDB" id="6899172at2"/>
<dbReference type="GO" id="GO:0031640">
    <property type="term" value="P:killing of cells of another organism"/>
    <property type="evidence" value="ECO:0007669"/>
    <property type="project" value="UniProtKB-KW"/>
</dbReference>
<keyword evidence="5" id="KW-0929">Antimicrobial</keyword>
<evidence type="ECO:0000256" key="4">
    <source>
        <dbReference type="ARBA" id="ARBA00007595"/>
    </source>
</evidence>
<evidence type="ECO:0000256" key="5">
    <source>
        <dbReference type="ARBA" id="ARBA00022529"/>
    </source>
</evidence>
<comment type="function">
    <text evidence="2">Colicins are polypeptide toxins produced by and active against E.coli and closely related bacteria.</text>
</comment>
<dbReference type="GO" id="GO:0016020">
    <property type="term" value="C:membrane"/>
    <property type="evidence" value="ECO:0007669"/>
    <property type="project" value="UniProtKB-SubCell"/>
</dbReference>
<dbReference type="Gene3D" id="1.10.490.30">
    <property type="entry name" value="Colicin"/>
    <property type="match status" value="1"/>
</dbReference>
<feature type="transmembrane region" description="Helical" evidence="12">
    <location>
        <begin position="322"/>
        <end position="347"/>
    </location>
</feature>
<gene>
    <name evidence="14" type="ORF">NG99_12485</name>
</gene>
<keyword evidence="15" id="KW-1185">Reference proteome</keyword>
<organism evidence="14 15">
    <name type="scientific">Erwinia typographi</name>
    <dbReference type="NCBI Taxonomy" id="371042"/>
    <lineage>
        <taxon>Bacteria</taxon>
        <taxon>Pseudomonadati</taxon>
        <taxon>Pseudomonadota</taxon>
        <taxon>Gammaproteobacteria</taxon>
        <taxon>Enterobacterales</taxon>
        <taxon>Erwiniaceae</taxon>
        <taxon>Erwinia</taxon>
    </lineage>
</organism>
<dbReference type="EMBL" id="JRUQ01000038">
    <property type="protein sequence ID" value="KGT93019.1"/>
    <property type="molecule type" value="Genomic_DNA"/>
</dbReference>
<protein>
    <recommendedName>
        <fullName evidence="13">Channel forming colicins domain-containing protein</fullName>
    </recommendedName>
</protein>
<dbReference type="AlphaFoldDB" id="A0A0A3Z5L5"/>
<dbReference type="GO" id="GO:0140911">
    <property type="term" value="F:pore-forming activity"/>
    <property type="evidence" value="ECO:0007669"/>
    <property type="project" value="InterPro"/>
</dbReference>
<evidence type="ECO:0000256" key="6">
    <source>
        <dbReference type="ARBA" id="ARBA00022692"/>
    </source>
</evidence>
<evidence type="ECO:0000256" key="3">
    <source>
        <dbReference type="ARBA" id="ARBA00004370"/>
    </source>
</evidence>
<dbReference type="InterPro" id="IPR000293">
    <property type="entry name" value="Channel_colicin_C"/>
</dbReference>
<feature type="coiled-coil region" evidence="11">
    <location>
        <begin position="66"/>
        <end position="100"/>
    </location>
</feature>
<evidence type="ECO:0000313" key="14">
    <source>
        <dbReference type="EMBL" id="KGT93019.1"/>
    </source>
</evidence>
<keyword evidence="9" id="KW-0078">Bacteriocin</keyword>
<evidence type="ECO:0000256" key="12">
    <source>
        <dbReference type="SAM" id="Phobius"/>
    </source>
</evidence>
<evidence type="ECO:0000256" key="8">
    <source>
        <dbReference type="ARBA" id="ARBA00023022"/>
    </source>
</evidence>
<evidence type="ECO:0000256" key="1">
    <source>
        <dbReference type="ARBA" id="ARBA00002178"/>
    </source>
</evidence>
<keyword evidence="7 12" id="KW-1133">Transmembrane helix</keyword>
<accession>A0A0A3Z5L5</accession>
<proteinExistence type="inferred from homology"/>
<comment type="subcellular location">
    <subcellularLocation>
        <location evidence="3">Membrane</location>
    </subcellularLocation>
</comment>
<dbReference type="SUPFAM" id="SSF56837">
    <property type="entry name" value="Colicin"/>
    <property type="match status" value="1"/>
</dbReference>
<evidence type="ECO:0000256" key="9">
    <source>
        <dbReference type="ARBA" id="ARBA00023048"/>
    </source>
</evidence>
<keyword evidence="6 12" id="KW-0812">Transmembrane</keyword>
<dbReference type="Pfam" id="PF01024">
    <property type="entry name" value="Colicin"/>
    <property type="match status" value="1"/>
</dbReference>
<dbReference type="Proteomes" id="UP000030351">
    <property type="component" value="Unassembled WGS sequence"/>
</dbReference>
<dbReference type="RefSeq" id="WP_034893036.1">
    <property type="nucleotide sequence ID" value="NZ_JRUQ01000038.1"/>
</dbReference>
<name>A0A0A3Z5L5_9GAMM</name>
<evidence type="ECO:0000256" key="11">
    <source>
        <dbReference type="SAM" id="Coils"/>
    </source>
</evidence>
<comment type="function">
    <text evidence="1">This colicin is a channel-forming colicin. This class of transmembrane toxins depolarize the cytoplasmic membrane, leading to dissipation of cellular energy.</text>
</comment>
<evidence type="ECO:0000313" key="15">
    <source>
        <dbReference type="Proteomes" id="UP000030351"/>
    </source>
</evidence>
<dbReference type="PRINTS" id="PR00280">
    <property type="entry name" value="CHANLCOLICIN"/>
</dbReference>
<dbReference type="eggNOG" id="ENOG5031QQV">
    <property type="taxonomic scope" value="Bacteria"/>
</dbReference>
<comment type="caution">
    <text evidence="14">The sequence shown here is derived from an EMBL/GenBank/DDBJ whole genome shotgun (WGS) entry which is preliminary data.</text>
</comment>
<keyword evidence="11" id="KW-0175">Coiled coil</keyword>
<evidence type="ECO:0000256" key="10">
    <source>
        <dbReference type="ARBA" id="ARBA00023136"/>
    </source>
</evidence>
<keyword evidence="8" id="KW-0044">Antibiotic</keyword>
<dbReference type="InterPro" id="IPR038283">
    <property type="entry name" value="Channel_colicin_C_sf"/>
</dbReference>
<keyword evidence="10 12" id="KW-0472">Membrane</keyword>
<evidence type="ECO:0000259" key="13">
    <source>
        <dbReference type="Pfam" id="PF01024"/>
    </source>
</evidence>
<sequence>MKHKWGGNDFVDDTPTKAELKRANAVLAERKKATLEAKAATQTLLAKNKKVEHENHVILTNFTTNLANAEKRLANSKSILDKYSSQIKISETELALKQAELNFNLSIAQRLGTESYYYSVIAFDSYQQGGLSAAEVRNRQKISLDKNTESKNYFYKVNNLQAQLATIKQKIAQKNIDNSVRFAAELIADTGEKITKLYGDTLGNQAKELANNIKGKIIRSKKDALSTFNKIKTNPKLTINAKDKEAISQALKSQNIKSISENLNMMSKSFGLLGKGFTAENLIDKAKVGFQSGNWEPLLVEVEAIALSGVVATYSYSFVTSVLTGIGIVALTTPVALIIVIVLTAFMSSYVDADAARKFNNIILPSVY</sequence>
<feature type="domain" description="Channel forming colicins" evidence="13">
    <location>
        <begin position="179"/>
        <end position="361"/>
    </location>
</feature>
<evidence type="ECO:0000256" key="7">
    <source>
        <dbReference type="ARBA" id="ARBA00022989"/>
    </source>
</evidence>